<evidence type="ECO:0000313" key="1">
    <source>
        <dbReference type="EMBL" id="RMI29769.1"/>
    </source>
</evidence>
<reference evidence="1 2" key="1">
    <citation type="submission" date="2018-10" db="EMBL/GenBank/DDBJ databases">
        <title>Isolation from soil.</title>
        <authorList>
            <person name="Hu J."/>
        </authorList>
    </citation>
    <scope>NUCLEOTIDE SEQUENCE [LARGE SCALE GENOMIC DNA]</scope>
    <source>
        <strain evidence="1 2">NEAU-Ht49</strain>
    </source>
</reference>
<comment type="caution">
    <text evidence="1">The sequence shown here is derived from an EMBL/GenBank/DDBJ whole genome shotgun (WGS) entry which is preliminary data.</text>
</comment>
<sequence>MARILLPAGWTHGSETEFDVPDGPLAEVIKGFARAHPAHRRRLLGEDGEPLGYFNVYVDDDPVERADRAAAEVGADSVVTIVPPLAGG</sequence>
<keyword evidence="2" id="KW-1185">Reference proteome</keyword>
<dbReference type="EMBL" id="RFFG01000243">
    <property type="protein sequence ID" value="RMI29769.1"/>
    <property type="molecule type" value="Genomic_DNA"/>
</dbReference>
<dbReference type="AlphaFoldDB" id="A0A3M2KW99"/>
<evidence type="ECO:0000313" key="2">
    <source>
        <dbReference type="Proteomes" id="UP000282674"/>
    </source>
</evidence>
<dbReference type="RefSeq" id="WP_122200190.1">
    <property type="nucleotide sequence ID" value="NZ_JBHSKC010000028.1"/>
</dbReference>
<gene>
    <name evidence="1" type="ORF">EBO15_43205</name>
</gene>
<dbReference type="Gene3D" id="3.10.20.30">
    <property type="match status" value="1"/>
</dbReference>
<dbReference type="InterPro" id="IPR012675">
    <property type="entry name" value="Beta-grasp_dom_sf"/>
</dbReference>
<dbReference type="SUPFAM" id="SSF54285">
    <property type="entry name" value="MoaD/ThiS"/>
    <property type="match status" value="1"/>
</dbReference>
<dbReference type="Proteomes" id="UP000282674">
    <property type="component" value="Unassembled WGS sequence"/>
</dbReference>
<protein>
    <recommendedName>
        <fullName evidence="3">MoaD/ThiS family protein</fullName>
    </recommendedName>
</protein>
<accession>A0A3M2KW99</accession>
<organism evidence="1 2">
    <name type="scientific">Actinomadura harenae</name>
    <dbReference type="NCBI Taxonomy" id="2483351"/>
    <lineage>
        <taxon>Bacteria</taxon>
        <taxon>Bacillati</taxon>
        <taxon>Actinomycetota</taxon>
        <taxon>Actinomycetes</taxon>
        <taxon>Streptosporangiales</taxon>
        <taxon>Thermomonosporaceae</taxon>
        <taxon>Actinomadura</taxon>
    </lineage>
</organism>
<name>A0A3M2KW99_9ACTN</name>
<evidence type="ECO:0008006" key="3">
    <source>
        <dbReference type="Google" id="ProtNLM"/>
    </source>
</evidence>
<proteinExistence type="predicted"/>
<dbReference type="OrthoDB" id="3482007at2"/>
<dbReference type="InterPro" id="IPR016155">
    <property type="entry name" value="Mopterin_synth/thiamin_S_b"/>
</dbReference>